<evidence type="ECO:0000313" key="2">
    <source>
        <dbReference type="Proteomes" id="UP000019109"/>
    </source>
</evidence>
<dbReference type="AlphaFoldDB" id="W4V5Z6"/>
<comment type="caution">
    <text evidence="1">The sequence shown here is derived from an EMBL/GenBank/DDBJ whole genome shotgun (WGS) entry which is preliminary data.</text>
</comment>
<dbReference type="STRING" id="1294263.JCM21531_1599"/>
<dbReference type="EMBL" id="BAVR01000014">
    <property type="protein sequence ID" value="GAE88174.1"/>
    <property type="molecule type" value="Genomic_DNA"/>
</dbReference>
<gene>
    <name evidence="1" type="ORF">JCM21531_1599</name>
</gene>
<sequence length="78" mass="8683">MFKNISFKKGAILLGILALMAFSAAVIETAREMTRIQALYLQKTVPTSTILSSQVPSRTAMQKQLIFIFLKKGYGLML</sequence>
<organism evidence="1 2">
    <name type="scientific">Acetivibrio straminisolvens JCM 21531</name>
    <dbReference type="NCBI Taxonomy" id="1294263"/>
    <lineage>
        <taxon>Bacteria</taxon>
        <taxon>Bacillati</taxon>
        <taxon>Bacillota</taxon>
        <taxon>Clostridia</taxon>
        <taxon>Eubacteriales</taxon>
        <taxon>Oscillospiraceae</taxon>
        <taxon>Acetivibrio</taxon>
    </lineage>
</organism>
<accession>W4V5Z6</accession>
<protein>
    <submittedName>
        <fullName evidence="1">Uncharacterized protein</fullName>
    </submittedName>
</protein>
<proteinExistence type="predicted"/>
<name>W4V5Z6_9FIRM</name>
<evidence type="ECO:0000313" key="1">
    <source>
        <dbReference type="EMBL" id="GAE88174.1"/>
    </source>
</evidence>
<dbReference type="RefSeq" id="WP_243467284.1">
    <property type="nucleotide sequence ID" value="NZ_BAVR01000014.1"/>
</dbReference>
<keyword evidence="2" id="KW-1185">Reference proteome</keyword>
<reference evidence="1" key="1">
    <citation type="journal article" date="2014" name="Genome Announc.">
        <title>Draft Genome Sequence of Clostridium straminisolvens Strain JCM 21531T, Isolated from a Cellulose-Degrading Bacterial Community.</title>
        <authorList>
            <person name="Yuki M."/>
            <person name="Oshima K."/>
            <person name="Suda W."/>
            <person name="Sakamoto M."/>
            <person name="Kitamura K."/>
            <person name="Iida T."/>
            <person name="Hattori M."/>
            <person name="Ohkuma M."/>
        </authorList>
    </citation>
    <scope>NUCLEOTIDE SEQUENCE [LARGE SCALE GENOMIC DNA]</scope>
    <source>
        <strain evidence="1">JCM 21531</strain>
    </source>
</reference>
<dbReference type="Proteomes" id="UP000019109">
    <property type="component" value="Unassembled WGS sequence"/>
</dbReference>